<comment type="similarity">
    <text evidence="2 7">Belongs to the MIP/aquaporin (TC 1.A.8) family.</text>
</comment>
<dbReference type="PRINTS" id="PR00783">
    <property type="entry name" value="MINTRINSICP"/>
</dbReference>
<evidence type="ECO:0000313" key="10">
    <source>
        <dbReference type="Proteomes" id="UP000276133"/>
    </source>
</evidence>
<evidence type="ECO:0000256" key="6">
    <source>
        <dbReference type="ARBA" id="ARBA00023136"/>
    </source>
</evidence>
<evidence type="ECO:0000256" key="3">
    <source>
        <dbReference type="ARBA" id="ARBA00022448"/>
    </source>
</evidence>
<protein>
    <submittedName>
        <fullName evidence="9">Aquaporin-3</fullName>
    </submittedName>
</protein>
<dbReference type="SUPFAM" id="SSF81338">
    <property type="entry name" value="Aquaporin-like"/>
    <property type="match status" value="1"/>
</dbReference>
<dbReference type="InterPro" id="IPR050363">
    <property type="entry name" value="MIP/Aquaporin"/>
</dbReference>
<evidence type="ECO:0000256" key="2">
    <source>
        <dbReference type="ARBA" id="ARBA00006175"/>
    </source>
</evidence>
<evidence type="ECO:0000256" key="5">
    <source>
        <dbReference type="ARBA" id="ARBA00022989"/>
    </source>
</evidence>
<feature type="transmembrane region" description="Helical" evidence="8">
    <location>
        <begin position="67"/>
        <end position="90"/>
    </location>
</feature>
<feature type="transmembrane region" description="Helical" evidence="8">
    <location>
        <begin position="229"/>
        <end position="252"/>
    </location>
</feature>
<comment type="caution">
    <text evidence="9">The sequence shown here is derived from an EMBL/GenBank/DDBJ whole genome shotgun (WGS) entry which is preliminary data.</text>
</comment>
<keyword evidence="10" id="KW-1185">Reference proteome</keyword>
<evidence type="ECO:0000256" key="4">
    <source>
        <dbReference type="ARBA" id="ARBA00022692"/>
    </source>
</evidence>
<proteinExistence type="inferred from homology"/>
<dbReference type="Proteomes" id="UP000276133">
    <property type="component" value="Unassembled WGS sequence"/>
</dbReference>
<dbReference type="InterPro" id="IPR022357">
    <property type="entry name" value="MIP_CS"/>
</dbReference>
<feature type="transmembrane region" description="Helical" evidence="8">
    <location>
        <begin position="96"/>
        <end position="117"/>
    </location>
</feature>
<dbReference type="NCBIfam" id="TIGR00861">
    <property type="entry name" value="MIP"/>
    <property type="match status" value="1"/>
</dbReference>
<keyword evidence="4 7" id="KW-0812">Transmembrane</keyword>
<comment type="subcellular location">
    <subcellularLocation>
        <location evidence="1">Membrane</location>
        <topology evidence="1">Multi-pass membrane protein</topology>
    </subcellularLocation>
</comment>
<dbReference type="EMBL" id="REGN01000526">
    <property type="protein sequence ID" value="RNA41258.1"/>
    <property type="molecule type" value="Genomic_DNA"/>
</dbReference>
<dbReference type="PANTHER" id="PTHR43829">
    <property type="entry name" value="AQUAPORIN OR AQUAGLYCEROPORIN RELATED"/>
    <property type="match status" value="1"/>
</dbReference>
<dbReference type="STRING" id="10195.A0A3M7T0B6"/>
<dbReference type="PROSITE" id="PS00221">
    <property type="entry name" value="MIP"/>
    <property type="match status" value="1"/>
</dbReference>
<evidence type="ECO:0000256" key="7">
    <source>
        <dbReference type="RuleBase" id="RU000477"/>
    </source>
</evidence>
<dbReference type="PRINTS" id="PR02019">
    <property type="entry name" value="AQUAPORIN7"/>
</dbReference>
<keyword evidence="3 7" id="KW-0813">Transport</keyword>
<dbReference type="OrthoDB" id="3222at2759"/>
<dbReference type="Gene3D" id="1.20.1080.10">
    <property type="entry name" value="Glycerol uptake facilitator protein"/>
    <property type="match status" value="1"/>
</dbReference>
<evidence type="ECO:0000256" key="1">
    <source>
        <dbReference type="ARBA" id="ARBA00004141"/>
    </source>
</evidence>
<dbReference type="GO" id="GO:0015254">
    <property type="term" value="F:glycerol channel activity"/>
    <property type="evidence" value="ECO:0007669"/>
    <property type="project" value="TreeGrafter"/>
</dbReference>
<dbReference type="GO" id="GO:0015250">
    <property type="term" value="F:water channel activity"/>
    <property type="evidence" value="ECO:0007669"/>
    <property type="project" value="TreeGrafter"/>
</dbReference>
<dbReference type="InterPro" id="IPR000425">
    <property type="entry name" value="MIP"/>
</dbReference>
<sequence>MPSNSRRLPFKKISDYAEFGQSDEPLSLYNSLVNLNENMSHLGIIWKQMISKLRSILSVKSFLFRQFLAEAFGTFFFISFGLGSVAQYVFAGRKSFLAVNLSFGLGLALAILVVGRISGGHLNPAVSLSMLLLGRIKFLKFLVFMLGQFLGSFFAALMVFVVYYDNIASFKNGMHSITTAGIFATYPTDLFEANLFNLFLDQFFSTALFIITILGVTDKRNNDLANEKTAFMIGISLTVIGTSFGYNCGFAVNPARDLAPRIFTSIAGWGWKPFTVGNYFFWIPVVAPFLGSILGTLLYSLFISNHWPDSNNAEDYDDDDDNEDDDNQY</sequence>
<dbReference type="CDD" id="cd00333">
    <property type="entry name" value="MIP"/>
    <property type="match status" value="1"/>
</dbReference>
<feature type="transmembrane region" description="Helical" evidence="8">
    <location>
        <begin position="195"/>
        <end position="217"/>
    </location>
</feature>
<dbReference type="InterPro" id="IPR023271">
    <property type="entry name" value="Aquaporin-like"/>
</dbReference>
<dbReference type="PANTHER" id="PTHR43829:SF9">
    <property type="entry name" value="AQUAPORIN-9"/>
    <property type="match status" value="1"/>
</dbReference>
<organism evidence="9 10">
    <name type="scientific">Brachionus plicatilis</name>
    <name type="common">Marine rotifer</name>
    <name type="synonym">Brachionus muelleri</name>
    <dbReference type="NCBI Taxonomy" id="10195"/>
    <lineage>
        <taxon>Eukaryota</taxon>
        <taxon>Metazoa</taxon>
        <taxon>Spiralia</taxon>
        <taxon>Gnathifera</taxon>
        <taxon>Rotifera</taxon>
        <taxon>Eurotatoria</taxon>
        <taxon>Monogononta</taxon>
        <taxon>Pseudotrocha</taxon>
        <taxon>Ploima</taxon>
        <taxon>Brachionidae</taxon>
        <taxon>Brachionus</taxon>
    </lineage>
</organism>
<dbReference type="Pfam" id="PF00230">
    <property type="entry name" value="MIP"/>
    <property type="match status" value="1"/>
</dbReference>
<gene>
    <name evidence="9" type="ORF">BpHYR1_001683</name>
</gene>
<name>A0A3M7T0B6_BRAPC</name>
<evidence type="ECO:0000313" key="9">
    <source>
        <dbReference type="EMBL" id="RNA41258.1"/>
    </source>
</evidence>
<dbReference type="GO" id="GO:0016323">
    <property type="term" value="C:basolateral plasma membrane"/>
    <property type="evidence" value="ECO:0007669"/>
    <property type="project" value="TreeGrafter"/>
</dbReference>
<keyword evidence="6 8" id="KW-0472">Membrane</keyword>
<evidence type="ECO:0000256" key="8">
    <source>
        <dbReference type="SAM" id="Phobius"/>
    </source>
</evidence>
<feature type="transmembrane region" description="Helical" evidence="8">
    <location>
        <begin position="138"/>
        <end position="164"/>
    </location>
</feature>
<keyword evidence="5 8" id="KW-1133">Transmembrane helix</keyword>
<dbReference type="AlphaFoldDB" id="A0A3M7T0B6"/>
<reference evidence="9 10" key="1">
    <citation type="journal article" date="2018" name="Sci. Rep.">
        <title>Genomic signatures of local adaptation to the degree of environmental predictability in rotifers.</title>
        <authorList>
            <person name="Franch-Gras L."/>
            <person name="Hahn C."/>
            <person name="Garcia-Roger E.M."/>
            <person name="Carmona M.J."/>
            <person name="Serra M."/>
            <person name="Gomez A."/>
        </authorList>
    </citation>
    <scope>NUCLEOTIDE SEQUENCE [LARGE SCALE GENOMIC DNA]</scope>
    <source>
        <strain evidence="9">HYR1</strain>
    </source>
</reference>
<feature type="transmembrane region" description="Helical" evidence="8">
    <location>
        <begin position="279"/>
        <end position="302"/>
    </location>
</feature>
<accession>A0A3M7T0B6</accession>